<keyword evidence="4" id="KW-0349">Heme</keyword>
<dbReference type="eggNOG" id="KOG1619">
    <property type="taxonomic scope" value="Eukaryota"/>
</dbReference>
<feature type="transmembrane region" description="Helical" evidence="11">
    <location>
        <begin position="50"/>
        <end position="72"/>
    </location>
</feature>
<evidence type="ECO:0000256" key="7">
    <source>
        <dbReference type="ARBA" id="ARBA00022982"/>
    </source>
</evidence>
<evidence type="ECO:0000256" key="1">
    <source>
        <dbReference type="ARBA" id="ARBA00001970"/>
    </source>
</evidence>
<dbReference type="KEGG" id="atr:18423359"/>
<accession>W1NJT3</accession>
<dbReference type="SMART" id="SM00665">
    <property type="entry name" value="B561"/>
    <property type="match status" value="1"/>
</dbReference>
<dbReference type="GO" id="GO:0046872">
    <property type="term" value="F:metal ion binding"/>
    <property type="evidence" value="ECO:0007669"/>
    <property type="project" value="UniProtKB-KW"/>
</dbReference>
<keyword evidence="6" id="KW-0479">Metal-binding</keyword>
<organism evidence="13 14">
    <name type="scientific">Amborella trichopoda</name>
    <dbReference type="NCBI Taxonomy" id="13333"/>
    <lineage>
        <taxon>Eukaryota</taxon>
        <taxon>Viridiplantae</taxon>
        <taxon>Streptophyta</taxon>
        <taxon>Embryophyta</taxon>
        <taxon>Tracheophyta</taxon>
        <taxon>Spermatophyta</taxon>
        <taxon>Magnoliopsida</taxon>
        <taxon>Amborellales</taxon>
        <taxon>Amborellaceae</taxon>
        <taxon>Amborella</taxon>
    </lineage>
</organism>
<keyword evidence="14" id="KW-1185">Reference proteome</keyword>
<feature type="domain" description="Cytochrome b561" evidence="12">
    <location>
        <begin position="13"/>
        <end position="217"/>
    </location>
</feature>
<feature type="transmembrane region" description="Helical" evidence="11">
    <location>
        <begin position="122"/>
        <end position="141"/>
    </location>
</feature>
<evidence type="ECO:0000256" key="11">
    <source>
        <dbReference type="SAM" id="Phobius"/>
    </source>
</evidence>
<evidence type="ECO:0000313" key="13">
    <source>
        <dbReference type="EMBL" id="ERM95440.1"/>
    </source>
</evidence>
<evidence type="ECO:0000256" key="10">
    <source>
        <dbReference type="ARBA" id="ARBA00023136"/>
    </source>
</evidence>
<sequence>MPAKYGPGPWSIFVPLFGIAATVMVLVWTLKFRGGLAFRSRNQELIFNVHPVLMVIGFIVSSGHAIVVFKILPARRKAQKAVHLLLHLVALLAGVVGVYVAFKFKRESGLKDMSSLHSWFGMATICLYGLQWLLAFLFFWFPGAAMYTRARIVPWHVFAGLVIFLMAICAAELGILEKLTFLERAKAVRIFGEEALLVNFMGIAILFFAIAVGLCLFL</sequence>
<dbReference type="PANTHER" id="PTHR10106">
    <property type="entry name" value="CYTOCHROME B561-RELATED"/>
    <property type="match status" value="1"/>
</dbReference>
<evidence type="ECO:0000256" key="4">
    <source>
        <dbReference type="ARBA" id="ARBA00022617"/>
    </source>
</evidence>
<reference evidence="14" key="1">
    <citation type="journal article" date="2013" name="Science">
        <title>The Amborella genome and the evolution of flowering plants.</title>
        <authorList>
            <consortium name="Amborella Genome Project"/>
        </authorList>
    </citation>
    <scope>NUCLEOTIDE SEQUENCE [LARGE SCALE GENOMIC DNA]</scope>
</reference>
<name>W1NJT3_AMBTC</name>
<keyword evidence="8 11" id="KW-1133">Transmembrane helix</keyword>
<keyword evidence="3" id="KW-0813">Transport</keyword>
<dbReference type="HOGENOM" id="CLU_069712_0_1_1"/>
<evidence type="ECO:0000259" key="12">
    <source>
        <dbReference type="PROSITE" id="PS50939"/>
    </source>
</evidence>
<dbReference type="OrthoDB" id="907479at2759"/>
<keyword evidence="7" id="KW-0249">Electron transport</keyword>
<dbReference type="Pfam" id="PF03188">
    <property type="entry name" value="Cytochrom_B561"/>
    <property type="match status" value="1"/>
</dbReference>
<dbReference type="PROSITE" id="PS50939">
    <property type="entry name" value="CYTOCHROME_B561"/>
    <property type="match status" value="1"/>
</dbReference>
<evidence type="ECO:0000256" key="6">
    <source>
        <dbReference type="ARBA" id="ARBA00022723"/>
    </source>
</evidence>
<evidence type="ECO:0000256" key="2">
    <source>
        <dbReference type="ARBA" id="ARBA00004141"/>
    </source>
</evidence>
<evidence type="ECO:0000256" key="8">
    <source>
        <dbReference type="ARBA" id="ARBA00022989"/>
    </source>
</evidence>
<feature type="transmembrane region" description="Helical" evidence="11">
    <location>
        <begin position="12"/>
        <end position="30"/>
    </location>
</feature>
<dbReference type="GO" id="GO:0016020">
    <property type="term" value="C:membrane"/>
    <property type="evidence" value="ECO:0007669"/>
    <property type="project" value="UniProtKB-SubCell"/>
</dbReference>
<dbReference type="PANTHER" id="PTHR10106:SF15">
    <property type="entry name" value="TRANSMEMBRANE ASCORBATE FERRIREDUCTASE 3-RELATED"/>
    <property type="match status" value="1"/>
</dbReference>
<dbReference type="Gramene" id="ERM95440">
    <property type="protein sequence ID" value="ERM95440"/>
    <property type="gene ID" value="AMTR_s00008p00251170"/>
</dbReference>
<dbReference type="Gene3D" id="1.20.120.1770">
    <property type="match status" value="1"/>
</dbReference>
<keyword evidence="9" id="KW-0408">Iron</keyword>
<feature type="transmembrane region" description="Helical" evidence="11">
    <location>
        <begin position="153"/>
        <end position="176"/>
    </location>
</feature>
<dbReference type="STRING" id="13333.W1NJT3"/>
<dbReference type="OMA" id="MATICLY"/>
<dbReference type="GO" id="GO:0016491">
    <property type="term" value="F:oxidoreductase activity"/>
    <property type="evidence" value="ECO:0000318"/>
    <property type="project" value="GO_Central"/>
</dbReference>
<dbReference type="InterPro" id="IPR043205">
    <property type="entry name" value="CYB561/CYBRD1-like"/>
</dbReference>
<dbReference type="CDD" id="cd08766">
    <property type="entry name" value="Cyt_b561_ACYB-1_like"/>
    <property type="match status" value="1"/>
</dbReference>
<keyword evidence="10 11" id="KW-0472">Membrane</keyword>
<evidence type="ECO:0000256" key="5">
    <source>
        <dbReference type="ARBA" id="ARBA00022692"/>
    </source>
</evidence>
<evidence type="ECO:0000256" key="9">
    <source>
        <dbReference type="ARBA" id="ARBA00023004"/>
    </source>
</evidence>
<dbReference type="EMBL" id="KI397486">
    <property type="protein sequence ID" value="ERM95440.1"/>
    <property type="molecule type" value="Genomic_DNA"/>
</dbReference>
<gene>
    <name evidence="13" type="ORF">AMTR_s00008p00251170</name>
</gene>
<dbReference type="FunFam" id="1.20.120.1770:FF:000001">
    <property type="entry name" value="Cytochrome b reductase 1"/>
    <property type="match status" value="1"/>
</dbReference>
<evidence type="ECO:0000313" key="14">
    <source>
        <dbReference type="Proteomes" id="UP000017836"/>
    </source>
</evidence>
<feature type="transmembrane region" description="Helical" evidence="11">
    <location>
        <begin position="84"/>
        <end position="102"/>
    </location>
</feature>
<protein>
    <recommendedName>
        <fullName evidence="12">Cytochrome b561 domain-containing protein</fullName>
    </recommendedName>
</protein>
<dbReference type="InterPro" id="IPR006593">
    <property type="entry name" value="Cyt_b561/ferric_Rdtase_TM"/>
</dbReference>
<dbReference type="AlphaFoldDB" id="W1NJT3"/>
<proteinExistence type="predicted"/>
<feature type="transmembrane region" description="Helical" evidence="11">
    <location>
        <begin position="196"/>
        <end position="217"/>
    </location>
</feature>
<evidence type="ECO:0000256" key="3">
    <source>
        <dbReference type="ARBA" id="ARBA00022448"/>
    </source>
</evidence>
<comment type="subcellular location">
    <subcellularLocation>
        <location evidence="2">Membrane</location>
        <topology evidence="2">Multi-pass membrane protein</topology>
    </subcellularLocation>
</comment>
<dbReference type="Proteomes" id="UP000017836">
    <property type="component" value="Unassembled WGS sequence"/>
</dbReference>
<comment type="cofactor">
    <cofactor evidence="1">
        <name>heme b</name>
        <dbReference type="ChEBI" id="CHEBI:60344"/>
    </cofactor>
</comment>
<keyword evidence="5 11" id="KW-0812">Transmembrane</keyword>